<evidence type="ECO:0000313" key="2">
    <source>
        <dbReference type="Proteomes" id="UP000317078"/>
    </source>
</evidence>
<accession>A0A502GGM8</accession>
<dbReference type="GO" id="GO:0016740">
    <property type="term" value="F:transferase activity"/>
    <property type="evidence" value="ECO:0007669"/>
    <property type="project" value="UniProtKB-KW"/>
</dbReference>
<protein>
    <submittedName>
        <fullName evidence="1">Glycosyltransferase</fullName>
    </submittedName>
</protein>
<gene>
    <name evidence="1" type="ORF">EAH89_00295</name>
</gene>
<dbReference type="PANTHER" id="PTHR12526">
    <property type="entry name" value="GLYCOSYLTRANSFERASE"/>
    <property type="match status" value="1"/>
</dbReference>
<evidence type="ECO:0000313" key="1">
    <source>
        <dbReference type="EMBL" id="TPG61045.1"/>
    </source>
</evidence>
<dbReference type="Gene3D" id="3.40.50.2000">
    <property type="entry name" value="Glycogen Phosphorylase B"/>
    <property type="match status" value="2"/>
</dbReference>
<proteinExistence type="predicted"/>
<keyword evidence="1" id="KW-0808">Transferase</keyword>
<dbReference type="Pfam" id="PF13692">
    <property type="entry name" value="Glyco_trans_1_4"/>
    <property type="match status" value="1"/>
</dbReference>
<dbReference type="EMBL" id="RCZP01000001">
    <property type="protein sequence ID" value="TPG61045.1"/>
    <property type="molecule type" value="Genomic_DNA"/>
</dbReference>
<organism evidence="1 2">
    <name type="scientific">Muricoccus nepalensis</name>
    <dbReference type="NCBI Taxonomy" id="1854500"/>
    <lineage>
        <taxon>Bacteria</taxon>
        <taxon>Pseudomonadati</taxon>
        <taxon>Pseudomonadota</taxon>
        <taxon>Alphaproteobacteria</taxon>
        <taxon>Acetobacterales</taxon>
        <taxon>Roseomonadaceae</taxon>
        <taxon>Muricoccus</taxon>
    </lineage>
</organism>
<comment type="caution">
    <text evidence="1">The sequence shown here is derived from an EMBL/GenBank/DDBJ whole genome shotgun (WGS) entry which is preliminary data.</text>
</comment>
<reference evidence="1 2" key="1">
    <citation type="journal article" date="2019" name="Environ. Microbiol.">
        <title>Species interactions and distinct microbial communities in high Arctic permafrost affected cryosols are associated with the CH4 and CO2 gas fluxes.</title>
        <authorList>
            <person name="Altshuler I."/>
            <person name="Hamel J."/>
            <person name="Turney S."/>
            <person name="Magnuson E."/>
            <person name="Levesque R."/>
            <person name="Greer C."/>
            <person name="Whyte L.G."/>
        </authorList>
    </citation>
    <scope>NUCLEOTIDE SEQUENCE [LARGE SCALE GENOMIC DNA]</scope>
    <source>
        <strain evidence="1 2">S9.3B</strain>
    </source>
</reference>
<dbReference type="SUPFAM" id="SSF53756">
    <property type="entry name" value="UDP-Glycosyltransferase/glycogen phosphorylase"/>
    <property type="match status" value="1"/>
</dbReference>
<keyword evidence="2" id="KW-1185">Reference proteome</keyword>
<dbReference type="RefSeq" id="WP_140880754.1">
    <property type="nucleotide sequence ID" value="NZ_RCZP01000001.1"/>
</dbReference>
<name>A0A502GGM8_9PROT</name>
<dbReference type="Proteomes" id="UP000317078">
    <property type="component" value="Unassembled WGS sequence"/>
</dbReference>
<dbReference type="OrthoDB" id="9806708at2"/>
<sequence length="382" mass="38073">MGRLLVLLPGEGFGEAGALALRVAGAAAGLGVEVAVAAQEPARDRLRAGSPPAGALALVDPPLPRNRGPSGVVRQAQAEATSAVLAAARPDAALLSLPWPDSGAGAMAALAVAALPVLVLLHLAPRGGPRPVALDDAALADAAAMRAEWVAVSGPVAARAGRLLGLPEGRVAVIPPGAERPRPADRAACRAALRERLAVAAETPVALHLGPLEAAKGADRLFGIAEGFAARCGGVVACSGEGILEAALREPAGEDYPLRMLGHDRDPAALLAGADLLVLPSRLEGAPTTFLEAALAGLPVAASEEALEALGAEAERVAALADGDDGPAMARAMAECLDRSGPAAGRAEAARRLALTQDAGAMTARYLGRLRRLGALGAAEGG</sequence>
<dbReference type="AlphaFoldDB" id="A0A502GGM8"/>